<comment type="cofactor">
    <cofactor evidence="1">
        <name>FMN</name>
        <dbReference type="ChEBI" id="CHEBI:58210"/>
    </cofactor>
</comment>
<dbReference type="Gene3D" id="3.20.20.70">
    <property type="entry name" value="Aldolase class I"/>
    <property type="match status" value="1"/>
</dbReference>
<protein>
    <submittedName>
        <fullName evidence="7">2,4-dienoyl-CoA reductase</fullName>
    </submittedName>
</protein>
<evidence type="ECO:0000313" key="8">
    <source>
        <dbReference type="Proteomes" id="UP000184418"/>
    </source>
</evidence>
<evidence type="ECO:0000256" key="3">
    <source>
        <dbReference type="ARBA" id="ARBA00022643"/>
    </source>
</evidence>
<dbReference type="PANTHER" id="PTHR43303">
    <property type="entry name" value="NADPH DEHYDROGENASE C23G7.10C-RELATED"/>
    <property type="match status" value="1"/>
</dbReference>
<sequence>MRPAPAAFTTRFPIMSNLFTPLALRGITLKNRIVVSPMCMYSSHNGFANDWHLVHLGSRAVGGAGLIITEAAAVSPEGRITPDDLGLWQDAHIEGLQRITTFLRAQGAVAGIQLAHAGRKASTYTSWKGEGVVPETAGGWQTVAPSAVPFAANYTTPLALDAAGLQKVVADFRAAAVRALAAGFQVVEIHAAHGYLLHEFLSPLSNQRIDAYGGSFENRSRLLLEVVAATRAVWPAELPLLVRISATDWTEGGWTDDDSVALARLLKSNGVDLIDCSSGGNVPTAAIPVGPLYQVPLAEKVKQEAQILTGAVGLITTAAEAEAIISRGQADVVLLAREELRDPYFPLRAAQALQADVAWPDQYARAKPR</sequence>
<dbReference type="GO" id="GO:0010181">
    <property type="term" value="F:FMN binding"/>
    <property type="evidence" value="ECO:0007669"/>
    <property type="project" value="InterPro"/>
</dbReference>
<dbReference type="PANTHER" id="PTHR43303:SF4">
    <property type="entry name" value="NADPH DEHYDROGENASE C23G7.10C-RELATED"/>
    <property type="match status" value="1"/>
</dbReference>
<dbReference type="CDD" id="cd02932">
    <property type="entry name" value="OYE_YqiM_FMN"/>
    <property type="match status" value="1"/>
</dbReference>
<dbReference type="GO" id="GO:0050661">
    <property type="term" value="F:NADP binding"/>
    <property type="evidence" value="ECO:0007669"/>
    <property type="project" value="InterPro"/>
</dbReference>
<dbReference type="EMBL" id="FQYN01000001">
    <property type="protein sequence ID" value="SHI39845.1"/>
    <property type="molecule type" value="Genomic_DNA"/>
</dbReference>
<evidence type="ECO:0000313" key="7">
    <source>
        <dbReference type="EMBL" id="SHI39845.1"/>
    </source>
</evidence>
<feature type="domain" description="NADH:flavin oxidoreductase/NADH oxidase N-terminal" evidence="6">
    <location>
        <begin position="17"/>
        <end position="354"/>
    </location>
</feature>
<accession>A0A1M6ATP2</accession>
<dbReference type="InterPro" id="IPR013785">
    <property type="entry name" value="Aldolase_TIM"/>
</dbReference>
<keyword evidence="3" id="KW-0288">FMN</keyword>
<dbReference type="InterPro" id="IPR001155">
    <property type="entry name" value="OxRdtase_FMN_N"/>
</dbReference>
<dbReference type="SUPFAM" id="SSF51395">
    <property type="entry name" value="FMN-linked oxidoreductases"/>
    <property type="match status" value="1"/>
</dbReference>
<reference evidence="7 8" key="1">
    <citation type="submission" date="2016-11" db="EMBL/GenBank/DDBJ databases">
        <authorList>
            <person name="Jaros S."/>
            <person name="Januszkiewicz K."/>
            <person name="Wedrychowicz H."/>
        </authorList>
    </citation>
    <scope>NUCLEOTIDE SEQUENCE [LARGE SCALE GENOMIC DNA]</scope>
    <source>
        <strain evidence="7 8">DSM 21074</strain>
    </source>
</reference>
<name>A0A1M6ATP2_9BACT</name>
<keyword evidence="5" id="KW-0560">Oxidoreductase</keyword>
<dbReference type="Proteomes" id="UP000184418">
    <property type="component" value="Unassembled WGS sequence"/>
</dbReference>
<dbReference type="AlphaFoldDB" id="A0A1M6ATP2"/>
<organism evidence="7 8">
    <name type="scientific">Hymenobacter daecheongensis DSM 21074</name>
    <dbReference type="NCBI Taxonomy" id="1121955"/>
    <lineage>
        <taxon>Bacteria</taxon>
        <taxon>Pseudomonadati</taxon>
        <taxon>Bacteroidota</taxon>
        <taxon>Cytophagia</taxon>
        <taxon>Cytophagales</taxon>
        <taxon>Hymenobacteraceae</taxon>
        <taxon>Hymenobacter</taxon>
    </lineage>
</organism>
<keyword evidence="2" id="KW-0285">Flavoprotein</keyword>
<evidence type="ECO:0000259" key="6">
    <source>
        <dbReference type="Pfam" id="PF00724"/>
    </source>
</evidence>
<keyword evidence="4" id="KW-0521">NADP</keyword>
<evidence type="ECO:0000256" key="4">
    <source>
        <dbReference type="ARBA" id="ARBA00022857"/>
    </source>
</evidence>
<dbReference type="Pfam" id="PF00724">
    <property type="entry name" value="Oxidored_FMN"/>
    <property type="match status" value="1"/>
</dbReference>
<keyword evidence="8" id="KW-1185">Reference proteome</keyword>
<dbReference type="InterPro" id="IPR044152">
    <property type="entry name" value="YqjM-like"/>
</dbReference>
<dbReference type="GO" id="GO:0003959">
    <property type="term" value="F:NADPH dehydrogenase activity"/>
    <property type="evidence" value="ECO:0007669"/>
    <property type="project" value="InterPro"/>
</dbReference>
<gene>
    <name evidence="7" type="ORF">SAMN02745146_0762</name>
</gene>
<proteinExistence type="predicted"/>
<evidence type="ECO:0000256" key="2">
    <source>
        <dbReference type="ARBA" id="ARBA00022630"/>
    </source>
</evidence>
<dbReference type="STRING" id="1121955.SAMN02745146_0762"/>
<evidence type="ECO:0000256" key="5">
    <source>
        <dbReference type="ARBA" id="ARBA00023002"/>
    </source>
</evidence>
<evidence type="ECO:0000256" key="1">
    <source>
        <dbReference type="ARBA" id="ARBA00001917"/>
    </source>
</evidence>